<dbReference type="Gene3D" id="2.60.40.1220">
    <property type="match status" value="1"/>
</dbReference>
<evidence type="ECO:0000256" key="2">
    <source>
        <dbReference type="ARBA" id="ARBA00022723"/>
    </source>
</evidence>
<protein>
    <submittedName>
        <fullName evidence="9">Copper resistance protein CopC</fullName>
    </submittedName>
</protein>
<dbReference type="Proteomes" id="UP000501240">
    <property type="component" value="Chromosome"/>
</dbReference>
<dbReference type="GO" id="GO:0005507">
    <property type="term" value="F:copper ion binding"/>
    <property type="evidence" value="ECO:0007669"/>
    <property type="project" value="InterPro"/>
</dbReference>
<dbReference type="AlphaFoldDB" id="A0A7D3W1N0"/>
<evidence type="ECO:0000256" key="6">
    <source>
        <dbReference type="SAM" id="Phobius"/>
    </source>
</evidence>
<evidence type="ECO:0000313" key="10">
    <source>
        <dbReference type="Proteomes" id="UP000501240"/>
    </source>
</evidence>
<dbReference type="PANTHER" id="PTHR34820:SF4">
    <property type="entry name" value="INNER MEMBRANE PROTEIN YEBZ"/>
    <property type="match status" value="1"/>
</dbReference>
<feature type="region of interest" description="Disordered" evidence="5">
    <location>
        <begin position="121"/>
        <end position="178"/>
    </location>
</feature>
<keyword evidence="2" id="KW-0479">Metal-binding</keyword>
<evidence type="ECO:0000256" key="1">
    <source>
        <dbReference type="ARBA" id="ARBA00004196"/>
    </source>
</evidence>
<keyword evidence="3 7" id="KW-0732">Signal</keyword>
<evidence type="ECO:0000256" key="4">
    <source>
        <dbReference type="ARBA" id="ARBA00023008"/>
    </source>
</evidence>
<dbReference type="GO" id="GO:0042597">
    <property type="term" value="C:periplasmic space"/>
    <property type="evidence" value="ECO:0007669"/>
    <property type="project" value="InterPro"/>
</dbReference>
<dbReference type="InterPro" id="IPR014755">
    <property type="entry name" value="Cu-Rt/internalin_Ig-like"/>
</dbReference>
<keyword evidence="4" id="KW-0186">Copper</keyword>
<evidence type="ECO:0000313" key="9">
    <source>
        <dbReference type="EMBL" id="QKG26374.1"/>
    </source>
</evidence>
<dbReference type="EMBL" id="CP053892">
    <property type="protein sequence ID" value="QKG26374.1"/>
    <property type="molecule type" value="Genomic_DNA"/>
</dbReference>
<evidence type="ECO:0000259" key="8">
    <source>
        <dbReference type="Pfam" id="PF04234"/>
    </source>
</evidence>
<keyword evidence="6" id="KW-1133">Transmembrane helix</keyword>
<dbReference type="PROSITE" id="PS51318">
    <property type="entry name" value="TAT"/>
    <property type="match status" value="1"/>
</dbReference>
<name>A0A7D3W1N0_ACTVE</name>
<dbReference type="InterPro" id="IPR006311">
    <property type="entry name" value="TAT_signal"/>
</dbReference>
<accession>A0A7D3W1N0</accession>
<gene>
    <name evidence="9" type="ORF">ACTIVE_8027</name>
</gene>
<dbReference type="GO" id="GO:0005886">
    <property type="term" value="C:plasma membrane"/>
    <property type="evidence" value="ECO:0007669"/>
    <property type="project" value="TreeGrafter"/>
</dbReference>
<evidence type="ECO:0000256" key="5">
    <source>
        <dbReference type="SAM" id="MobiDB-lite"/>
    </source>
</evidence>
<keyword evidence="6" id="KW-0472">Membrane</keyword>
<proteinExistence type="predicted"/>
<dbReference type="Pfam" id="PF04234">
    <property type="entry name" value="CopC"/>
    <property type="match status" value="1"/>
</dbReference>
<feature type="domain" description="CopC" evidence="8">
    <location>
        <begin position="34"/>
        <end position="117"/>
    </location>
</feature>
<dbReference type="GO" id="GO:0030313">
    <property type="term" value="C:cell envelope"/>
    <property type="evidence" value="ECO:0007669"/>
    <property type="project" value="UniProtKB-SubCell"/>
</dbReference>
<dbReference type="RefSeq" id="WP_173099829.1">
    <property type="nucleotide sequence ID" value="NZ_CP053892.1"/>
</dbReference>
<dbReference type="InterPro" id="IPR007348">
    <property type="entry name" value="CopC_dom"/>
</dbReference>
<reference evidence="9 10" key="1">
    <citation type="submission" date="2020-05" db="EMBL/GenBank/DDBJ databases">
        <title>Actinomadura verrucosospora NRRL-B18236 (PFL_A860) Genome sequencing and assembly.</title>
        <authorList>
            <person name="Samborskyy M."/>
        </authorList>
    </citation>
    <scope>NUCLEOTIDE SEQUENCE [LARGE SCALE GENOMIC DNA]</scope>
    <source>
        <strain evidence="9 10">NRRL:B18236</strain>
    </source>
</reference>
<dbReference type="SUPFAM" id="SSF81296">
    <property type="entry name" value="E set domains"/>
    <property type="match status" value="1"/>
</dbReference>
<feature type="signal peptide" evidence="7">
    <location>
        <begin position="1"/>
        <end position="33"/>
    </location>
</feature>
<feature type="chain" id="PRO_5028885417" evidence="7">
    <location>
        <begin position="34"/>
        <end position="215"/>
    </location>
</feature>
<keyword evidence="6" id="KW-0812">Transmembrane</keyword>
<comment type="subcellular location">
    <subcellularLocation>
        <location evidence="1">Cell envelope</location>
    </subcellularLocation>
</comment>
<evidence type="ECO:0000256" key="3">
    <source>
        <dbReference type="ARBA" id="ARBA00022729"/>
    </source>
</evidence>
<dbReference type="InterPro" id="IPR032694">
    <property type="entry name" value="CopC/D"/>
</dbReference>
<sequence>MRTLTSRRPLRRLGMVAFVAAALGALTATPALAHTQLVSSTPGKGQSAASVTEVKLVFSDKISNAKVIVKDAHGKAFQSGAAEHAGTTVTQKLTGPLPAGSYTVGYRVVGADGHPVQADGLPFTATAAGGDGSTGEQPQAAPSKGGVGAVDQTGEAATTNEQPLKIDQKQAEESDSGSGMVTWGLVGAGVLIGVGIGVAIVYRAKRKHKAAAATE</sequence>
<dbReference type="InterPro" id="IPR014756">
    <property type="entry name" value="Ig_E-set"/>
</dbReference>
<dbReference type="PANTHER" id="PTHR34820">
    <property type="entry name" value="INNER MEMBRANE PROTEIN YEBZ"/>
    <property type="match status" value="1"/>
</dbReference>
<dbReference type="GO" id="GO:0006825">
    <property type="term" value="P:copper ion transport"/>
    <property type="evidence" value="ECO:0007669"/>
    <property type="project" value="InterPro"/>
</dbReference>
<dbReference type="GO" id="GO:0046688">
    <property type="term" value="P:response to copper ion"/>
    <property type="evidence" value="ECO:0007669"/>
    <property type="project" value="InterPro"/>
</dbReference>
<evidence type="ECO:0000256" key="7">
    <source>
        <dbReference type="SAM" id="SignalP"/>
    </source>
</evidence>
<keyword evidence="10" id="KW-1185">Reference proteome</keyword>
<feature type="transmembrane region" description="Helical" evidence="6">
    <location>
        <begin position="180"/>
        <end position="202"/>
    </location>
</feature>
<organism evidence="9 10">
    <name type="scientific">Actinomadura verrucosospora</name>
    <dbReference type="NCBI Taxonomy" id="46165"/>
    <lineage>
        <taxon>Bacteria</taxon>
        <taxon>Bacillati</taxon>
        <taxon>Actinomycetota</taxon>
        <taxon>Actinomycetes</taxon>
        <taxon>Streptosporangiales</taxon>
        <taxon>Thermomonosporaceae</taxon>
        <taxon>Actinomadura</taxon>
    </lineage>
</organism>